<organism evidence="1 2">
    <name type="scientific">Brevundimonas intermedia</name>
    <dbReference type="NCBI Taxonomy" id="74315"/>
    <lineage>
        <taxon>Bacteria</taxon>
        <taxon>Pseudomonadati</taxon>
        <taxon>Pseudomonadota</taxon>
        <taxon>Alphaproteobacteria</taxon>
        <taxon>Caulobacterales</taxon>
        <taxon>Caulobacteraceae</taxon>
        <taxon>Brevundimonas</taxon>
    </lineage>
</organism>
<sequence length="116" mass="13158">MADDIARSADAIRAHVVSALKRVTMREDAITETTELYYDLGLAGEDLGDAIDAIREPFGTDFSLMDLRQYAPNEVAHNFGLNLFREFREWRGERTYRSLTVGSLITTVQIGSWNDR</sequence>
<protein>
    <submittedName>
        <fullName evidence="1">DUF1493 family protein</fullName>
    </submittedName>
</protein>
<evidence type="ECO:0000313" key="2">
    <source>
        <dbReference type="Proteomes" id="UP000298216"/>
    </source>
</evidence>
<reference evidence="1 2" key="1">
    <citation type="submission" date="2019-03" db="EMBL/GenBank/DDBJ databases">
        <title>Draft genome of Brevundimonas sp. a heavy metal resistant soil bacteria.</title>
        <authorList>
            <person name="Soto J."/>
        </authorList>
    </citation>
    <scope>NUCLEOTIDE SEQUENCE [LARGE SCALE GENOMIC DNA]</scope>
    <source>
        <strain evidence="1 2">B-10</strain>
    </source>
</reference>
<dbReference type="AlphaFoldDB" id="A0A4Y9RSP2"/>
<accession>A0A4Y9RSP2</accession>
<dbReference type="InterPro" id="IPR010862">
    <property type="entry name" value="DUF1493"/>
</dbReference>
<dbReference type="Pfam" id="PF07377">
    <property type="entry name" value="DUF1493"/>
    <property type="match status" value="1"/>
</dbReference>
<dbReference type="OrthoDB" id="7205157at2"/>
<dbReference type="Proteomes" id="UP000298216">
    <property type="component" value="Unassembled WGS sequence"/>
</dbReference>
<dbReference type="EMBL" id="SPVH01000006">
    <property type="protein sequence ID" value="TFW12140.1"/>
    <property type="molecule type" value="Genomic_DNA"/>
</dbReference>
<name>A0A4Y9RSP2_9CAUL</name>
<dbReference type="RefSeq" id="WP_135194625.1">
    <property type="nucleotide sequence ID" value="NZ_SPVH01000006.1"/>
</dbReference>
<gene>
    <name evidence="1" type="ORF">EGY25_08810</name>
</gene>
<comment type="caution">
    <text evidence="1">The sequence shown here is derived from an EMBL/GenBank/DDBJ whole genome shotgun (WGS) entry which is preliminary data.</text>
</comment>
<evidence type="ECO:0000313" key="1">
    <source>
        <dbReference type="EMBL" id="TFW12140.1"/>
    </source>
</evidence>
<proteinExistence type="predicted"/>
<keyword evidence="2" id="KW-1185">Reference proteome</keyword>